<accession>A0A9P8TC85</accession>
<evidence type="ECO:0000313" key="2">
    <source>
        <dbReference type="Proteomes" id="UP000774326"/>
    </source>
</evidence>
<dbReference type="AlphaFoldDB" id="A0A9P8TC85"/>
<sequence length="112" mass="12185">MRINDECESAWVCSSVSLVEWASALMADVERTTGFETLVGLEPAQHVHETRMLLYVLEEMAELPQMPCCGPCCCCANLEKLSCYCFEEASLPRTAGVADIAVDEMAAAVCAD</sequence>
<comment type="caution">
    <text evidence="1">The sequence shown here is derived from an EMBL/GenBank/DDBJ whole genome shotgun (WGS) entry which is preliminary data.</text>
</comment>
<organism evidence="1 2">
    <name type="scientific">Wickerhamomyces pijperi</name>
    <name type="common">Yeast</name>
    <name type="synonym">Pichia pijperi</name>
    <dbReference type="NCBI Taxonomy" id="599730"/>
    <lineage>
        <taxon>Eukaryota</taxon>
        <taxon>Fungi</taxon>
        <taxon>Dikarya</taxon>
        <taxon>Ascomycota</taxon>
        <taxon>Saccharomycotina</taxon>
        <taxon>Saccharomycetes</taxon>
        <taxon>Phaffomycetales</taxon>
        <taxon>Wickerhamomycetaceae</taxon>
        <taxon>Wickerhamomyces</taxon>
    </lineage>
</organism>
<reference evidence="1" key="2">
    <citation type="submission" date="2021-01" db="EMBL/GenBank/DDBJ databases">
        <authorList>
            <person name="Schikora-Tamarit M.A."/>
        </authorList>
    </citation>
    <scope>NUCLEOTIDE SEQUENCE</scope>
    <source>
        <strain evidence="1">CBS2887</strain>
    </source>
</reference>
<proteinExistence type="predicted"/>
<keyword evidence="2" id="KW-1185">Reference proteome</keyword>
<dbReference type="EMBL" id="JAEUBG010005651">
    <property type="protein sequence ID" value="KAH3673414.1"/>
    <property type="molecule type" value="Genomic_DNA"/>
</dbReference>
<name>A0A9P8TC85_WICPI</name>
<protein>
    <submittedName>
        <fullName evidence="1">Uncharacterized protein</fullName>
    </submittedName>
</protein>
<dbReference type="Proteomes" id="UP000774326">
    <property type="component" value="Unassembled WGS sequence"/>
</dbReference>
<evidence type="ECO:0000313" key="1">
    <source>
        <dbReference type="EMBL" id="KAH3673414.1"/>
    </source>
</evidence>
<gene>
    <name evidence="1" type="ORF">WICPIJ_009802</name>
</gene>
<reference evidence="1" key="1">
    <citation type="journal article" date="2021" name="Open Biol.">
        <title>Shared evolutionary footprints suggest mitochondrial oxidative damage underlies multiple complex I losses in fungi.</title>
        <authorList>
            <person name="Schikora-Tamarit M.A."/>
            <person name="Marcet-Houben M."/>
            <person name="Nosek J."/>
            <person name="Gabaldon T."/>
        </authorList>
    </citation>
    <scope>NUCLEOTIDE SEQUENCE</scope>
    <source>
        <strain evidence="1">CBS2887</strain>
    </source>
</reference>